<proteinExistence type="predicted"/>
<name>A0A5R9GBD6_9BACL</name>
<dbReference type="AlphaFoldDB" id="A0A5R9GBD6"/>
<accession>A0A5R9GBD6</accession>
<evidence type="ECO:0000313" key="2">
    <source>
        <dbReference type="EMBL" id="TLS50678.1"/>
    </source>
</evidence>
<dbReference type="Proteomes" id="UP000309676">
    <property type="component" value="Unassembled WGS sequence"/>
</dbReference>
<dbReference type="RefSeq" id="WP_138195710.1">
    <property type="nucleotide sequence ID" value="NZ_VCIW01000013.1"/>
</dbReference>
<feature type="transmembrane region" description="Helical" evidence="1">
    <location>
        <begin position="12"/>
        <end position="34"/>
    </location>
</feature>
<dbReference type="Pfam" id="PF13314">
    <property type="entry name" value="DUF4083"/>
    <property type="match status" value="1"/>
</dbReference>
<dbReference type="EMBL" id="VCIW01000013">
    <property type="protein sequence ID" value="TLS50678.1"/>
    <property type="molecule type" value="Genomic_DNA"/>
</dbReference>
<keyword evidence="1" id="KW-1133">Transmembrane helix</keyword>
<reference evidence="2 3" key="1">
    <citation type="submission" date="2019-05" db="EMBL/GenBank/DDBJ databases">
        <authorList>
            <person name="Narsing Rao M.P."/>
            <person name="Li W.J."/>
        </authorList>
    </citation>
    <scope>NUCLEOTIDE SEQUENCE [LARGE SCALE GENOMIC DNA]</scope>
    <source>
        <strain evidence="2 3">SYSU_K30003</strain>
    </source>
</reference>
<protein>
    <submittedName>
        <fullName evidence="2">DUF4083 domain-containing protein</fullName>
    </submittedName>
</protein>
<comment type="caution">
    <text evidence="2">The sequence shown here is derived from an EMBL/GenBank/DDBJ whole genome shotgun (WGS) entry which is preliminary data.</text>
</comment>
<sequence length="57" mass="6602">MSFSFVTALIQGFYLGLILLVVVALVSGIVYIVWKRKHDERVERKLDEIVDLLKRNP</sequence>
<keyword evidence="3" id="KW-1185">Reference proteome</keyword>
<keyword evidence="1" id="KW-0812">Transmembrane</keyword>
<gene>
    <name evidence="2" type="ORF">FE782_18410</name>
</gene>
<organism evidence="2 3">
    <name type="scientific">Paenibacillus antri</name>
    <dbReference type="NCBI Taxonomy" id="2582848"/>
    <lineage>
        <taxon>Bacteria</taxon>
        <taxon>Bacillati</taxon>
        <taxon>Bacillota</taxon>
        <taxon>Bacilli</taxon>
        <taxon>Bacillales</taxon>
        <taxon>Paenibacillaceae</taxon>
        <taxon>Paenibacillus</taxon>
    </lineage>
</organism>
<evidence type="ECO:0000256" key="1">
    <source>
        <dbReference type="SAM" id="Phobius"/>
    </source>
</evidence>
<evidence type="ECO:0000313" key="3">
    <source>
        <dbReference type="Proteomes" id="UP000309676"/>
    </source>
</evidence>
<dbReference type="InterPro" id="IPR025143">
    <property type="entry name" value="DUF4083"/>
</dbReference>
<keyword evidence="1" id="KW-0472">Membrane</keyword>